<accession>A0AAE1C510</accession>
<evidence type="ECO:0000313" key="2">
    <source>
        <dbReference type="Proteomes" id="UP001274830"/>
    </source>
</evidence>
<gene>
    <name evidence="1" type="ORF">LTR78_001645</name>
</gene>
<dbReference type="Proteomes" id="UP001274830">
    <property type="component" value="Unassembled WGS sequence"/>
</dbReference>
<keyword evidence="2" id="KW-1185">Reference proteome</keyword>
<dbReference type="AlphaFoldDB" id="A0AAE1C510"/>
<dbReference type="EMBL" id="JAUTXT010000004">
    <property type="protein sequence ID" value="KAK3678348.1"/>
    <property type="molecule type" value="Genomic_DNA"/>
</dbReference>
<protein>
    <submittedName>
        <fullName evidence="1">Uncharacterized protein</fullName>
    </submittedName>
</protein>
<comment type="caution">
    <text evidence="1">The sequence shown here is derived from an EMBL/GenBank/DDBJ whole genome shotgun (WGS) entry which is preliminary data.</text>
</comment>
<organism evidence="1 2">
    <name type="scientific">Recurvomyces mirabilis</name>
    <dbReference type="NCBI Taxonomy" id="574656"/>
    <lineage>
        <taxon>Eukaryota</taxon>
        <taxon>Fungi</taxon>
        <taxon>Dikarya</taxon>
        <taxon>Ascomycota</taxon>
        <taxon>Pezizomycotina</taxon>
        <taxon>Dothideomycetes</taxon>
        <taxon>Dothideomycetidae</taxon>
        <taxon>Mycosphaerellales</taxon>
        <taxon>Teratosphaeriaceae</taxon>
        <taxon>Recurvomyces</taxon>
    </lineage>
</organism>
<reference evidence="1" key="1">
    <citation type="submission" date="2023-07" db="EMBL/GenBank/DDBJ databases">
        <title>Black Yeasts Isolated from many extreme environments.</title>
        <authorList>
            <person name="Coleine C."/>
            <person name="Stajich J.E."/>
            <person name="Selbmann L."/>
        </authorList>
    </citation>
    <scope>NUCLEOTIDE SEQUENCE</scope>
    <source>
        <strain evidence="1">CCFEE 5485</strain>
    </source>
</reference>
<proteinExistence type="predicted"/>
<evidence type="ECO:0000313" key="1">
    <source>
        <dbReference type="EMBL" id="KAK3678348.1"/>
    </source>
</evidence>
<name>A0AAE1C510_9PEZI</name>
<sequence>MSPPSNISISSRPSGLDPNHIGVTLALELLGESSTSENNYSLDTSTIASSQVGSLLASNGPWTVSSSDSAISWSIADTPSPGSSPSSPNLNFFTPESIILTPPSTASTDSTPPDLDVPDIPIEPYILHHRFGSRKSQHASTQEINEHLLFQRAVLVQKQRQAKSANQDPKVKWWTLLLHQLQSQIDVLERHKRNTRLWAGKRTAAWCSVQAHITHITNTSSSTTTDSTNGTRPTTEEGYTCGLPLPSGLPPTPPPHGEKHPSSEIIAELKASDLEALWALESVETEPWSQAAKTQAGRGREALYQECLHPGGVRMPF</sequence>